<name>A0ABY4YH38_9MICO</name>
<sequence>MKSRRQNGHNIDPTAWVPQVQHTIVSGHTLHKSGREHENLISVTAKTAPGTVINRLVNWLSPIKERLSLVPGEEGTFLAETLNADLTFHETGPAASEFGQVAPFRGAAEGYNTRAALMSVDFAGIKAVLNGRATLLLDSTFQQHQVTPDRP</sequence>
<dbReference type="EMBL" id="CP099490">
    <property type="protein sequence ID" value="USQ76093.1"/>
    <property type="molecule type" value="Genomic_DNA"/>
</dbReference>
<evidence type="ECO:0000313" key="2">
    <source>
        <dbReference type="Proteomes" id="UP001056535"/>
    </source>
</evidence>
<organism evidence="1 2">
    <name type="scientific">Ornithinimicrobium cryptoxanthini</name>
    <dbReference type="NCBI Taxonomy" id="2934161"/>
    <lineage>
        <taxon>Bacteria</taxon>
        <taxon>Bacillati</taxon>
        <taxon>Actinomycetota</taxon>
        <taxon>Actinomycetes</taxon>
        <taxon>Micrococcales</taxon>
        <taxon>Ornithinimicrobiaceae</taxon>
        <taxon>Ornithinimicrobium</taxon>
    </lineage>
</organism>
<reference evidence="1" key="1">
    <citation type="submission" date="2022-06" db="EMBL/GenBank/DDBJ databases">
        <title>Ornithinimicrobium JY.X270.</title>
        <authorList>
            <person name="Huang Y."/>
        </authorList>
    </citation>
    <scope>NUCLEOTIDE SEQUENCE</scope>
    <source>
        <strain evidence="1">JY.X270</strain>
    </source>
</reference>
<evidence type="ECO:0000313" key="1">
    <source>
        <dbReference type="EMBL" id="USQ76093.1"/>
    </source>
</evidence>
<dbReference type="Proteomes" id="UP001056535">
    <property type="component" value="Chromosome"/>
</dbReference>
<accession>A0ABY4YH38</accession>
<gene>
    <name evidence="1" type="ORF">NF557_16100</name>
</gene>
<keyword evidence="2" id="KW-1185">Reference proteome</keyword>
<protein>
    <submittedName>
        <fullName evidence="1">Uncharacterized protein</fullName>
    </submittedName>
</protein>
<dbReference type="RefSeq" id="WP_252620788.1">
    <property type="nucleotide sequence ID" value="NZ_CP099490.1"/>
</dbReference>
<proteinExistence type="predicted"/>